<protein>
    <submittedName>
        <fullName evidence="1">Uncharacterized protein</fullName>
    </submittedName>
</protein>
<accession>A0AAD6I5J4</accession>
<organism evidence="1 2">
    <name type="scientific">Penicillium canescens</name>
    <dbReference type="NCBI Taxonomy" id="5083"/>
    <lineage>
        <taxon>Eukaryota</taxon>
        <taxon>Fungi</taxon>
        <taxon>Dikarya</taxon>
        <taxon>Ascomycota</taxon>
        <taxon>Pezizomycotina</taxon>
        <taxon>Eurotiomycetes</taxon>
        <taxon>Eurotiomycetidae</taxon>
        <taxon>Eurotiales</taxon>
        <taxon>Aspergillaceae</taxon>
        <taxon>Penicillium</taxon>
    </lineage>
</organism>
<dbReference type="EMBL" id="JAQJZL010000010">
    <property type="protein sequence ID" value="KAJ6034310.1"/>
    <property type="molecule type" value="Genomic_DNA"/>
</dbReference>
<name>A0AAD6I5J4_PENCN</name>
<sequence length="75" mass="8069">MAKIPLDRKASTPALSPDGVVGTVQFAAGVVNNSESQSKSRYMLVSEGDVENKHMVIMWELDEHGKAITSASIHT</sequence>
<comment type="caution">
    <text evidence="1">The sequence shown here is derived from an EMBL/GenBank/DDBJ whole genome shotgun (WGS) entry which is preliminary data.</text>
</comment>
<keyword evidence="2" id="KW-1185">Reference proteome</keyword>
<proteinExistence type="predicted"/>
<reference evidence="1" key="2">
    <citation type="submission" date="2023-01" db="EMBL/GenBank/DDBJ databases">
        <authorList>
            <person name="Petersen C."/>
        </authorList>
    </citation>
    <scope>NUCLEOTIDE SEQUENCE</scope>
    <source>
        <strain evidence="1">IBT 15450</strain>
    </source>
</reference>
<dbReference type="AlphaFoldDB" id="A0AAD6I5J4"/>
<evidence type="ECO:0000313" key="2">
    <source>
        <dbReference type="Proteomes" id="UP001219568"/>
    </source>
</evidence>
<reference evidence="1" key="1">
    <citation type="journal article" date="2023" name="IMA Fungus">
        <title>Comparative genomic study of the Penicillium genus elucidates a diverse pangenome and 15 lateral gene transfer events.</title>
        <authorList>
            <person name="Petersen C."/>
            <person name="Sorensen T."/>
            <person name="Nielsen M.R."/>
            <person name="Sondergaard T.E."/>
            <person name="Sorensen J.L."/>
            <person name="Fitzpatrick D.A."/>
            <person name="Frisvad J.C."/>
            <person name="Nielsen K.L."/>
        </authorList>
    </citation>
    <scope>NUCLEOTIDE SEQUENCE</scope>
    <source>
        <strain evidence="1">IBT 15450</strain>
    </source>
</reference>
<evidence type="ECO:0000313" key="1">
    <source>
        <dbReference type="EMBL" id="KAJ6034310.1"/>
    </source>
</evidence>
<dbReference type="Proteomes" id="UP001219568">
    <property type="component" value="Unassembled WGS sequence"/>
</dbReference>
<gene>
    <name evidence="1" type="ORF">N7460_008485</name>
</gene>